<accession>A0A0N4UEA4</accession>
<evidence type="ECO:0000256" key="6">
    <source>
        <dbReference type="RuleBase" id="RU363076"/>
    </source>
</evidence>
<protein>
    <recommendedName>
        <fullName evidence="6">SURF1-like protein</fullName>
    </recommendedName>
</protein>
<comment type="function">
    <text evidence="6">Probably involved in the biogenesis of the COX complex.</text>
</comment>
<comment type="similarity">
    <text evidence="2 6">Belongs to the SURF1 family.</text>
</comment>
<name>A0A0N4UEA4_DRAME</name>
<dbReference type="STRING" id="318479.A0A0N4UEA4"/>
<evidence type="ECO:0000256" key="4">
    <source>
        <dbReference type="ARBA" id="ARBA00022989"/>
    </source>
</evidence>
<dbReference type="OrthoDB" id="10040024at2759"/>
<reference evidence="7 9" key="2">
    <citation type="submission" date="2018-11" db="EMBL/GenBank/DDBJ databases">
        <authorList>
            <consortium name="Pathogen Informatics"/>
        </authorList>
    </citation>
    <scope>NUCLEOTIDE SEQUENCE [LARGE SCALE GENOMIC DNA]</scope>
</reference>
<comment type="subcellular location">
    <subcellularLocation>
        <location evidence="1">Membrane</location>
    </subcellularLocation>
    <subcellularLocation>
        <location evidence="6">Mitochondrion inner membrane</location>
        <topology evidence="6">Multi-pass membrane protein</topology>
    </subcellularLocation>
</comment>
<evidence type="ECO:0000313" key="9">
    <source>
        <dbReference type="Proteomes" id="UP000274756"/>
    </source>
</evidence>
<dbReference type="PANTHER" id="PTHR23427:SF2">
    <property type="entry name" value="SURFEIT LOCUS PROTEIN 1"/>
    <property type="match status" value="1"/>
</dbReference>
<evidence type="ECO:0000256" key="1">
    <source>
        <dbReference type="ARBA" id="ARBA00004370"/>
    </source>
</evidence>
<keyword evidence="5 6" id="KW-0472">Membrane</keyword>
<reference evidence="10" key="1">
    <citation type="submission" date="2017-02" db="UniProtKB">
        <authorList>
            <consortium name="WormBaseParasite"/>
        </authorList>
    </citation>
    <scope>IDENTIFICATION</scope>
</reference>
<dbReference type="CDD" id="cd06662">
    <property type="entry name" value="SURF1"/>
    <property type="match status" value="1"/>
</dbReference>
<dbReference type="Proteomes" id="UP000274756">
    <property type="component" value="Unassembled WGS sequence"/>
</dbReference>
<dbReference type="InterPro" id="IPR002994">
    <property type="entry name" value="Surf1/Shy1"/>
</dbReference>
<dbReference type="PROSITE" id="PS50895">
    <property type="entry name" value="SURF1"/>
    <property type="match status" value="1"/>
</dbReference>
<keyword evidence="9" id="KW-1185">Reference proteome</keyword>
<dbReference type="GO" id="GO:0033617">
    <property type="term" value="P:mitochondrial respiratory chain complex IV assembly"/>
    <property type="evidence" value="ECO:0007669"/>
    <property type="project" value="TreeGrafter"/>
</dbReference>
<evidence type="ECO:0000313" key="10">
    <source>
        <dbReference type="WBParaSite" id="DME_0000569801-mRNA-1"/>
    </source>
</evidence>
<evidence type="ECO:0000256" key="3">
    <source>
        <dbReference type="ARBA" id="ARBA00022692"/>
    </source>
</evidence>
<feature type="transmembrane region" description="Helical" evidence="6">
    <location>
        <begin position="33"/>
        <end position="58"/>
    </location>
</feature>
<sequence>QEIKESNTGEKRAESFRGDHFEESVKAKNKQSFHWTTGSCALLVIPVTAFLLGCWQIYRLRWKLDLINNLLSRTESEAKPFPYDKYIDSLKDMEYCRLNVEGEFLNDREFLIRPRGRFDKSGLIGNFNISSHGAHIITPFRLRHSGLVILINRGWVPSDKLQTESRRFAQIEGPVSFDAIVRVSENRPQFVSQNRPNEDVWFYKDLDAMAKRYGTAPIFLDACYESTIEGGPIGGQTNISVRNDHLSYLITWFSLSAVTLAMWIVKFRK</sequence>
<evidence type="ECO:0000256" key="2">
    <source>
        <dbReference type="ARBA" id="ARBA00007165"/>
    </source>
</evidence>
<evidence type="ECO:0000313" key="7">
    <source>
        <dbReference type="EMBL" id="VDN50770.1"/>
    </source>
</evidence>
<evidence type="ECO:0000256" key="5">
    <source>
        <dbReference type="ARBA" id="ARBA00023136"/>
    </source>
</evidence>
<keyword evidence="6" id="KW-0999">Mitochondrion inner membrane</keyword>
<keyword evidence="4 6" id="KW-1133">Transmembrane helix</keyword>
<dbReference type="EMBL" id="UYYG01000007">
    <property type="protein sequence ID" value="VDN50770.1"/>
    <property type="molecule type" value="Genomic_DNA"/>
</dbReference>
<proteinExistence type="inferred from homology"/>
<dbReference type="AlphaFoldDB" id="A0A0N4UEA4"/>
<dbReference type="WBParaSite" id="DME_0000569801-mRNA-1">
    <property type="protein sequence ID" value="DME_0000569801-mRNA-1"/>
    <property type="gene ID" value="DME_0000569801"/>
</dbReference>
<keyword evidence="3 6" id="KW-0812">Transmembrane</keyword>
<dbReference type="InterPro" id="IPR045214">
    <property type="entry name" value="Surf1/Surf4"/>
</dbReference>
<dbReference type="GO" id="GO:0005743">
    <property type="term" value="C:mitochondrial inner membrane"/>
    <property type="evidence" value="ECO:0007669"/>
    <property type="project" value="UniProtKB-SubCell"/>
</dbReference>
<gene>
    <name evidence="7" type="ORF">DME_LOCUS743</name>
</gene>
<dbReference type="Proteomes" id="UP000038040">
    <property type="component" value="Unplaced"/>
</dbReference>
<evidence type="ECO:0000313" key="8">
    <source>
        <dbReference type="Proteomes" id="UP000038040"/>
    </source>
</evidence>
<keyword evidence="6" id="KW-0496">Mitochondrion</keyword>
<feature type="transmembrane region" description="Helical" evidence="6">
    <location>
        <begin position="246"/>
        <end position="265"/>
    </location>
</feature>
<organism evidence="8 10">
    <name type="scientific">Dracunculus medinensis</name>
    <name type="common">Guinea worm</name>
    <dbReference type="NCBI Taxonomy" id="318479"/>
    <lineage>
        <taxon>Eukaryota</taxon>
        <taxon>Metazoa</taxon>
        <taxon>Ecdysozoa</taxon>
        <taxon>Nematoda</taxon>
        <taxon>Chromadorea</taxon>
        <taxon>Rhabditida</taxon>
        <taxon>Spirurina</taxon>
        <taxon>Dracunculoidea</taxon>
        <taxon>Dracunculidae</taxon>
        <taxon>Dracunculus</taxon>
    </lineage>
</organism>
<dbReference type="Pfam" id="PF02104">
    <property type="entry name" value="SURF1"/>
    <property type="match status" value="1"/>
</dbReference>
<dbReference type="PANTHER" id="PTHR23427">
    <property type="entry name" value="SURFEIT LOCUS PROTEIN"/>
    <property type="match status" value="1"/>
</dbReference>